<dbReference type="Gene3D" id="1.20.1530.20">
    <property type="match status" value="1"/>
</dbReference>
<dbReference type="InterPro" id="IPR003148">
    <property type="entry name" value="RCK_N"/>
</dbReference>
<feature type="transmembrane region" description="Helical" evidence="7">
    <location>
        <begin position="141"/>
        <end position="161"/>
    </location>
</feature>
<comment type="similarity">
    <text evidence="2">Belongs to the monovalent cation:proton antiporter 2 (CPA2) transporter (TC 2.A.37) family.</text>
</comment>
<dbReference type="SUPFAM" id="SSF51735">
    <property type="entry name" value="NAD(P)-binding Rossmann-fold domains"/>
    <property type="match status" value="1"/>
</dbReference>
<dbReference type="GO" id="GO:0016020">
    <property type="term" value="C:membrane"/>
    <property type="evidence" value="ECO:0007669"/>
    <property type="project" value="UniProtKB-SubCell"/>
</dbReference>
<sequence length="564" mass="60272">MTDLLTAVTIIFIVAGPFLLVANRLDLPTVPFFVLAGIVAGEFIDPDLLLELAYYGIALLVFAFGARIDLSGVRTVLADGEFAAIGQILVVGSLGVGFGLVLGVPPIEAIYLGIAAALSSTIVGTALLQRTINSDPVRGRLVRSIQFVQDLLAILFILLLGAGTLEIGYVGPALAVGVALLLAAVLVNRYLFDVVGRLAGDSDELMILGVITLLAVFVGAAEFAGIPIVVGAFAAGLAVRYDPVDYLGLFNGLQSLRDFFVAIFFVTIGALVVFPFVGGIGWAESVEKLVLVAGLVALTAVVKPAVTTAILISRGYEARSATLASLNTDQISEFALIIAIQAFMIEALSPAVFDAIILAAAVTMVTSSLTHRYDEQIYRTLADRGVIVGRHDRVDEWSDVPDDIADHVVIVGYGRQGRTLVQTCEEMDHPYVVIENDPARRADVVSECVAVVIGDAMERYTWEKANTADAKLVISTVNSQPVSRHILSLDTEAEVTLRAPDRATALELLDAGALYVGQPDLLAGQQLAQQVRGLLDGDLTREELREQQQAELERRADYLPLHLR</sequence>
<dbReference type="InterPro" id="IPR036291">
    <property type="entry name" value="NAD(P)-bd_dom_sf"/>
</dbReference>
<dbReference type="Proteomes" id="UP000318864">
    <property type="component" value="Unassembled WGS sequence"/>
</dbReference>
<evidence type="ECO:0000256" key="4">
    <source>
        <dbReference type="ARBA" id="ARBA00022692"/>
    </source>
</evidence>
<evidence type="ECO:0000256" key="5">
    <source>
        <dbReference type="ARBA" id="ARBA00022989"/>
    </source>
</evidence>
<evidence type="ECO:0000259" key="9">
    <source>
        <dbReference type="Pfam" id="PF02254"/>
    </source>
</evidence>
<evidence type="ECO:0000256" key="2">
    <source>
        <dbReference type="ARBA" id="ARBA00005551"/>
    </source>
</evidence>
<feature type="transmembrane region" description="Helical" evidence="7">
    <location>
        <begin position="167"/>
        <end position="187"/>
    </location>
</feature>
<feature type="transmembrane region" description="Helical" evidence="7">
    <location>
        <begin position="109"/>
        <end position="129"/>
    </location>
</feature>
<feature type="transmembrane region" description="Helical" evidence="7">
    <location>
        <begin position="82"/>
        <end position="103"/>
    </location>
</feature>
<feature type="domain" description="Cation/H+ exchanger transmembrane" evidence="8">
    <location>
        <begin position="13"/>
        <end position="366"/>
    </location>
</feature>
<dbReference type="Gene3D" id="3.40.50.720">
    <property type="entry name" value="NAD(P)-binding Rossmann-like Domain"/>
    <property type="match status" value="1"/>
</dbReference>
<keyword evidence="3" id="KW-0813">Transport</keyword>
<name>A0A4S3TI72_9EURY</name>
<dbReference type="Pfam" id="PF02254">
    <property type="entry name" value="TrkA_N"/>
    <property type="match status" value="1"/>
</dbReference>
<keyword evidence="5 7" id="KW-1133">Transmembrane helix</keyword>
<dbReference type="PANTHER" id="PTHR42751:SF6">
    <property type="entry name" value="CONSERVED INTEGRAL MEMBRANE TRANSPORT PROTEIN-RELATED"/>
    <property type="match status" value="1"/>
</dbReference>
<proteinExistence type="inferred from homology"/>
<feature type="domain" description="RCK N-terminal" evidence="9">
    <location>
        <begin position="408"/>
        <end position="516"/>
    </location>
</feature>
<feature type="transmembrane region" description="Helical" evidence="7">
    <location>
        <begin position="207"/>
        <end position="239"/>
    </location>
</feature>
<evidence type="ECO:0000256" key="3">
    <source>
        <dbReference type="ARBA" id="ARBA00022448"/>
    </source>
</evidence>
<accession>A0A4S3TI72</accession>
<evidence type="ECO:0000256" key="1">
    <source>
        <dbReference type="ARBA" id="ARBA00004141"/>
    </source>
</evidence>
<organism evidence="10 11">
    <name type="scientific">Salinadaptatus halalkaliphilus</name>
    <dbReference type="NCBI Taxonomy" id="2419781"/>
    <lineage>
        <taxon>Archaea</taxon>
        <taxon>Methanobacteriati</taxon>
        <taxon>Methanobacteriota</taxon>
        <taxon>Stenosarchaea group</taxon>
        <taxon>Halobacteria</taxon>
        <taxon>Halobacteriales</taxon>
        <taxon>Natrialbaceae</taxon>
        <taxon>Salinadaptatus</taxon>
    </lineage>
</organism>
<dbReference type="GO" id="GO:0006813">
    <property type="term" value="P:potassium ion transport"/>
    <property type="evidence" value="ECO:0007669"/>
    <property type="project" value="InterPro"/>
</dbReference>
<comment type="subcellular location">
    <subcellularLocation>
        <location evidence="1">Membrane</location>
        <topology evidence="1">Multi-pass membrane protein</topology>
    </subcellularLocation>
</comment>
<evidence type="ECO:0000259" key="8">
    <source>
        <dbReference type="Pfam" id="PF00999"/>
    </source>
</evidence>
<evidence type="ECO:0000313" key="11">
    <source>
        <dbReference type="Proteomes" id="UP000318864"/>
    </source>
</evidence>
<dbReference type="RefSeq" id="WP_141465984.1">
    <property type="nucleotide sequence ID" value="NZ_RBZW01000058.1"/>
</dbReference>
<dbReference type="EMBL" id="RBZW01000058">
    <property type="protein sequence ID" value="THE63636.1"/>
    <property type="molecule type" value="Genomic_DNA"/>
</dbReference>
<evidence type="ECO:0000256" key="6">
    <source>
        <dbReference type="ARBA" id="ARBA00023136"/>
    </source>
</evidence>
<dbReference type="AlphaFoldDB" id="A0A4S3TI72"/>
<keyword evidence="11" id="KW-1185">Reference proteome</keyword>
<feature type="transmembrane region" description="Helical" evidence="7">
    <location>
        <begin position="52"/>
        <end position="70"/>
    </location>
</feature>
<dbReference type="OrthoDB" id="43518at2157"/>
<keyword evidence="4 7" id="KW-0812">Transmembrane</keyword>
<feature type="transmembrane region" description="Helical" evidence="7">
    <location>
        <begin position="289"/>
        <end position="314"/>
    </location>
</feature>
<protein>
    <submittedName>
        <fullName evidence="10">Potassium transporter Kef</fullName>
    </submittedName>
</protein>
<dbReference type="InterPro" id="IPR038770">
    <property type="entry name" value="Na+/solute_symporter_sf"/>
</dbReference>
<dbReference type="GO" id="GO:1902600">
    <property type="term" value="P:proton transmembrane transport"/>
    <property type="evidence" value="ECO:0007669"/>
    <property type="project" value="InterPro"/>
</dbReference>
<feature type="transmembrane region" description="Helical" evidence="7">
    <location>
        <begin position="259"/>
        <end position="282"/>
    </location>
</feature>
<gene>
    <name evidence="10" type="ORF">D8Y22_17645</name>
</gene>
<reference evidence="10 11" key="1">
    <citation type="submission" date="2018-10" db="EMBL/GenBank/DDBJ databases">
        <title>Natronolimnobius sp. XQ-INN 246 isolated from Inner Mongolia Autonomous Region of China.</title>
        <authorList>
            <person name="Xue Q."/>
        </authorList>
    </citation>
    <scope>NUCLEOTIDE SEQUENCE [LARGE SCALE GENOMIC DNA]</scope>
    <source>
        <strain evidence="10 11">XQ-INN 246</strain>
    </source>
</reference>
<dbReference type="PANTHER" id="PTHR42751">
    <property type="entry name" value="SODIUM/HYDROGEN EXCHANGER FAMILY/TRKA DOMAIN PROTEIN"/>
    <property type="match status" value="1"/>
</dbReference>
<evidence type="ECO:0000256" key="7">
    <source>
        <dbReference type="SAM" id="Phobius"/>
    </source>
</evidence>
<dbReference type="GO" id="GO:0015297">
    <property type="term" value="F:antiporter activity"/>
    <property type="evidence" value="ECO:0007669"/>
    <property type="project" value="InterPro"/>
</dbReference>
<dbReference type="Pfam" id="PF00999">
    <property type="entry name" value="Na_H_Exchanger"/>
    <property type="match status" value="1"/>
</dbReference>
<comment type="caution">
    <text evidence="10">The sequence shown here is derived from an EMBL/GenBank/DDBJ whole genome shotgun (WGS) entry which is preliminary data.</text>
</comment>
<dbReference type="InterPro" id="IPR006153">
    <property type="entry name" value="Cation/H_exchanger_TM"/>
</dbReference>
<keyword evidence="6 7" id="KW-0472">Membrane</keyword>
<evidence type="ECO:0000313" key="10">
    <source>
        <dbReference type="EMBL" id="THE63636.1"/>
    </source>
</evidence>